<comment type="caution">
    <text evidence="1">The sequence shown here is derived from an EMBL/GenBank/DDBJ whole genome shotgun (WGS) entry which is preliminary data.</text>
</comment>
<organism evidence="1 2">
    <name type="scientific">Caerostris extrusa</name>
    <name type="common">Bark spider</name>
    <name type="synonym">Caerostris bankana</name>
    <dbReference type="NCBI Taxonomy" id="172846"/>
    <lineage>
        <taxon>Eukaryota</taxon>
        <taxon>Metazoa</taxon>
        <taxon>Ecdysozoa</taxon>
        <taxon>Arthropoda</taxon>
        <taxon>Chelicerata</taxon>
        <taxon>Arachnida</taxon>
        <taxon>Araneae</taxon>
        <taxon>Araneomorphae</taxon>
        <taxon>Entelegynae</taxon>
        <taxon>Araneoidea</taxon>
        <taxon>Araneidae</taxon>
        <taxon>Caerostris</taxon>
    </lineage>
</organism>
<gene>
    <name evidence="1" type="ORF">CEXT_600151</name>
</gene>
<protein>
    <submittedName>
        <fullName evidence="1">Uncharacterized protein</fullName>
    </submittedName>
</protein>
<dbReference type="EMBL" id="BPLR01005699">
    <property type="protein sequence ID" value="GIY04332.1"/>
    <property type="molecule type" value="Genomic_DNA"/>
</dbReference>
<evidence type="ECO:0000313" key="1">
    <source>
        <dbReference type="EMBL" id="GIY04332.1"/>
    </source>
</evidence>
<dbReference type="AlphaFoldDB" id="A0AAV4Q7K0"/>
<evidence type="ECO:0000313" key="2">
    <source>
        <dbReference type="Proteomes" id="UP001054945"/>
    </source>
</evidence>
<sequence length="101" mass="11649">MVWIRKNFSRLRLSTSHPFVLCRVCAHARQTAPPPSESGDLGVKLARRGLRGWDEIGCHNLFPSLVSDEQAMRGIFTEYWFKTECSEPINAPNLFYHKIMK</sequence>
<dbReference type="Proteomes" id="UP001054945">
    <property type="component" value="Unassembled WGS sequence"/>
</dbReference>
<keyword evidence="2" id="KW-1185">Reference proteome</keyword>
<accession>A0AAV4Q7K0</accession>
<reference evidence="1 2" key="1">
    <citation type="submission" date="2021-06" db="EMBL/GenBank/DDBJ databases">
        <title>Caerostris extrusa draft genome.</title>
        <authorList>
            <person name="Kono N."/>
            <person name="Arakawa K."/>
        </authorList>
    </citation>
    <scope>NUCLEOTIDE SEQUENCE [LARGE SCALE GENOMIC DNA]</scope>
</reference>
<proteinExistence type="predicted"/>
<name>A0AAV4Q7K0_CAEEX</name>